<organism evidence="1">
    <name type="scientific">Marseillevirus LCMAC201</name>
    <dbReference type="NCBI Taxonomy" id="2506605"/>
    <lineage>
        <taxon>Viruses</taxon>
        <taxon>Varidnaviria</taxon>
        <taxon>Bamfordvirae</taxon>
        <taxon>Nucleocytoviricota</taxon>
        <taxon>Megaviricetes</taxon>
        <taxon>Pimascovirales</taxon>
        <taxon>Pimascovirales incertae sedis</taxon>
        <taxon>Marseilleviridae</taxon>
    </lineage>
</organism>
<name>A0A481YXE9_9VIRU</name>
<dbReference type="Gene3D" id="3.30.40.10">
    <property type="entry name" value="Zinc/RING finger domain, C3HC4 (zinc finger)"/>
    <property type="match status" value="1"/>
</dbReference>
<reference evidence="1" key="1">
    <citation type="journal article" date="2019" name="MBio">
        <title>Virus Genomes from Deep Sea Sediments Expand the Ocean Megavirome and Support Independent Origins of Viral Gigantism.</title>
        <authorList>
            <person name="Backstrom D."/>
            <person name="Yutin N."/>
            <person name="Jorgensen S.L."/>
            <person name="Dharamshi J."/>
            <person name="Homa F."/>
            <person name="Zaremba-Niedwiedzka K."/>
            <person name="Spang A."/>
            <person name="Wolf Y.I."/>
            <person name="Koonin E.V."/>
            <person name="Ettema T.J."/>
        </authorList>
    </citation>
    <scope>NUCLEOTIDE SEQUENCE</scope>
</reference>
<dbReference type="EMBL" id="MK500356">
    <property type="protein sequence ID" value="QBK87537.1"/>
    <property type="molecule type" value="Genomic_DNA"/>
</dbReference>
<proteinExistence type="predicted"/>
<protein>
    <submittedName>
        <fullName evidence="1">Anaphase-promoting complex subunit 11 RING-H2 finger</fullName>
    </submittedName>
</protein>
<dbReference type="InterPro" id="IPR013083">
    <property type="entry name" value="Znf_RING/FYVE/PHD"/>
</dbReference>
<gene>
    <name evidence="1" type="ORF">LCMAC201_04480</name>
</gene>
<accession>A0A481YXE9</accession>
<evidence type="ECO:0000313" key="1">
    <source>
        <dbReference type="EMBL" id="QBK87537.1"/>
    </source>
</evidence>
<dbReference type="SUPFAM" id="SSF57850">
    <property type="entry name" value="RING/U-box"/>
    <property type="match status" value="1"/>
</dbReference>
<sequence>MSFTAGELECIQLSTEYLQAHLDNTVVDTDLSDRYKNVDTENKYTPTIRFDADDLCGVCFLELEDSAADQCMACPKCKKAAHEDCIKKWISSGQKLCVYCRQDVWSEIKSLATNGGYKNLGF</sequence>